<dbReference type="AlphaFoldDB" id="A0AAV3Y0F5"/>
<evidence type="ECO:0000313" key="1">
    <source>
        <dbReference type="EMBL" id="GFN75926.1"/>
    </source>
</evidence>
<keyword evidence="2" id="KW-1185">Reference proteome</keyword>
<evidence type="ECO:0008006" key="3">
    <source>
        <dbReference type="Google" id="ProtNLM"/>
    </source>
</evidence>
<proteinExistence type="predicted"/>
<reference evidence="1 2" key="1">
    <citation type="journal article" date="2021" name="Elife">
        <title>Chloroplast acquisition without the gene transfer in kleptoplastic sea slugs, Plakobranchus ocellatus.</title>
        <authorList>
            <person name="Maeda T."/>
            <person name="Takahashi S."/>
            <person name="Yoshida T."/>
            <person name="Shimamura S."/>
            <person name="Takaki Y."/>
            <person name="Nagai Y."/>
            <person name="Toyoda A."/>
            <person name="Suzuki Y."/>
            <person name="Arimoto A."/>
            <person name="Ishii H."/>
            <person name="Satoh N."/>
            <person name="Nishiyama T."/>
            <person name="Hasebe M."/>
            <person name="Maruyama T."/>
            <person name="Minagawa J."/>
            <person name="Obokata J."/>
            <person name="Shigenobu S."/>
        </authorList>
    </citation>
    <scope>NUCLEOTIDE SEQUENCE [LARGE SCALE GENOMIC DNA]</scope>
</reference>
<protein>
    <recommendedName>
        <fullName evidence="3">FHA domain-containing protein</fullName>
    </recommendedName>
</protein>
<accession>A0AAV3Y0F5</accession>
<dbReference type="EMBL" id="BLXT01000311">
    <property type="protein sequence ID" value="GFN75926.1"/>
    <property type="molecule type" value="Genomic_DNA"/>
</dbReference>
<comment type="caution">
    <text evidence="1">The sequence shown here is derived from an EMBL/GenBank/DDBJ whole genome shotgun (WGS) entry which is preliminary data.</text>
</comment>
<organism evidence="1 2">
    <name type="scientific">Plakobranchus ocellatus</name>
    <dbReference type="NCBI Taxonomy" id="259542"/>
    <lineage>
        <taxon>Eukaryota</taxon>
        <taxon>Metazoa</taxon>
        <taxon>Spiralia</taxon>
        <taxon>Lophotrochozoa</taxon>
        <taxon>Mollusca</taxon>
        <taxon>Gastropoda</taxon>
        <taxon>Heterobranchia</taxon>
        <taxon>Euthyneura</taxon>
        <taxon>Panpulmonata</taxon>
        <taxon>Sacoglossa</taxon>
        <taxon>Placobranchoidea</taxon>
        <taxon>Plakobranchidae</taxon>
        <taxon>Plakobranchus</taxon>
    </lineage>
</organism>
<dbReference type="Proteomes" id="UP000735302">
    <property type="component" value="Unassembled WGS sequence"/>
</dbReference>
<gene>
    <name evidence="1" type="ORF">PoB_000243200</name>
</gene>
<evidence type="ECO:0000313" key="2">
    <source>
        <dbReference type="Proteomes" id="UP000735302"/>
    </source>
</evidence>
<sequence>MRDFSAKPGNERIEDVGGLSGIGTVNDSDGKLVELCQINCFTITNIEIILDDGGHGRAQEERSGQRGVLINDNHLDTLSSPHCSRIHLSLRTGRKQGNHSLRVDLSIISTPAGYDENKNSRRRAGKTTVYKRNLRQSKQEGKAISPLCSLKTTTWCPMTRDQPLLNRFSNSSCSGFKTIGIFNR</sequence>
<name>A0AAV3Y0F5_9GAST</name>